<name>A0AAE4ETW3_9EURY</name>
<dbReference type="EMBL" id="JAMQOM010000001">
    <property type="protein sequence ID" value="MDS0219912.1"/>
    <property type="molecule type" value="Genomic_DNA"/>
</dbReference>
<dbReference type="InterPro" id="IPR003390">
    <property type="entry name" value="DNA_integrity_scan_DisA_N"/>
</dbReference>
<dbReference type="RefSeq" id="WP_310894620.1">
    <property type="nucleotide sequence ID" value="NZ_JAMQOM010000001.1"/>
</dbReference>
<feature type="domain" description="DAC" evidence="1">
    <location>
        <begin position="18"/>
        <end position="182"/>
    </location>
</feature>
<dbReference type="AlphaFoldDB" id="A0AAE4ETW3"/>
<protein>
    <submittedName>
        <fullName evidence="2">Diadenylate cyclase</fullName>
    </submittedName>
</protein>
<gene>
    <name evidence="2" type="ORF">NDI54_00930</name>
</gene>
<organism evidence="2 3">
    <name type="scientific">Haloarcula terrestris</name>
    <dbReference type="NCBI Taxonomy" id="2950533"/>
    <lineage>
        <taxon>Archaea</taxon>
        <taxon>Methanobacteriati</taxon>
        <taxon>Methanobacteriota</taxon>
        <taxon>Stenosarchaea group</taxon>
        <taxon>Halobacteria</taxon>
        <taxon>Halobacteriales</taxon>
        <taxon>Haloarculaceae</taxon>
        <taxon>Haloarcula</taxon>
    </lineage>
</organism>
<dbReference type="Gene3D" id="3.40.1700.10">
    <property type="entry name" value="DNA integrity scanning protein, DisA, N-terminal domain"/>
    <property type="match status" value="1"/>
</dbReference>
<reference evidence="2 3" key="1">
    <citation type="submission" date="2022-06" db="EMBL/GenBank/DDBJ databases">
        <title>Haloarcula sp. a new haloarchaeum isolate from saline soil.</title>
        <authorList>
            <person name="Strakova D."/>
            <person name="Galisteo C."/>
            <person name="Sanchez-Porro C."/>
            <person name="Ventosa A."/>
        </authorList>
    </citation>
    <scope>NUCLEOTIDE SEQUENCE [LARGE SCALE GENOMIC DNA]</scope>
    <source>
        <strain evidence="2 3">S1AR25-5A</strain>
    </source>
</reference>
<sequence length="187" mass="20574">MSDSIELPRPADADREPTPDCSAVLDRIEWCVESVSLAFERWDDAHVRGPGLYFVVERDSTAAFSDPMGANHWPVEDCASVFDSIGPLFEAARSVAVTNDGAVVVHSDGTICPEMVRLKQLSATEEDAVGPLPYADWMGARHMSALETSTRDAVFAVVTLSEENGRVTVFRDGAYEDRHRNALSEKW</sequence>
<dbReference type="Proteomes" id="UP001253439">
    <property type="component" value="Unassembled WGS sequence"/>
</dbReference>
<accession>A0AAE4ETW3</accession>
<evidence type="ECO:0000313" key="3">
    <source>
        <dbReference type="Proteomes" id="UP001253439"/>
    </source>
</evidence>
<comment type="caution">
    <text evidence="2">The sequence shown here is derived from an EMBL/GenBank/DDBJ whole genome shotgun (WGS) entry which is preliminary data.</text>
</comment>
<keyword evidence="3" id="KW-1185">Reference proteome</keyword>
<dbReference type="Pfam" id="PF02457">
    <property type="entry name" value="DAC"/>
    <property type="match status" value="1"/>
</dbReference>
<dbReference type="InterPro" id="IPR036888">
    <property type="entry name" value="DNA_integrity_DisA_N_sf"/>
</dbReference>
<evidence type="ECO:0000259" key="1">
    <source>
        <dbReference type="PROSITE" id="PS51794"/>
    </source>
</evidence>
<dbReference type="PROSITE" id="PS51794">
    <property type="entry name" value="DAC"/>
    <property type="match status" value="1"/>
</dbReference>
<proteinExistence type="predicted"/>
<evidence type="ECO:0000313" key="2">
    <source>
        <dbReference type="EMBL" id="MDS0219912.1"/>
    </source>
</evidence>
<dbReference type="SUPFAM" id="SSF143597">
    <property type="entry name" value="YojJ-like"/>
    <property type="match status" value="1"/>
</dbReference>